<accession>A0A0L8VDA5</accession>
<dbReference type="AlphaFoldDB" id="A0A0L8VDA5"/>
<evidence type="ECO:0000259" key="2">
    <source>
        <dbReference type="Pfam" id="PF13521"/>
    </source>
</evidence>
<dbReference type="OrthoDB" id="9774205at2"/>
<gene>
    <name evidence="3" type="ORF">NC99_07550</name>
</gene>
<comment type="caution">
    <text evidence="3">The sequence shown here is derived from an EMBL/GenBank/DDBJ whole genome shotgun (WGS) entry which is preliminary data.</text>
</comment>
<dbReference type="InterPro" id="IPR027417">
    <property type="entry name" value="P-loop_NTPase"/>
</dbReference>
<dbReference type="Pfam" id="PF13472">
    <property type="entry name" value="Lipase_GDSL_2"/>
    <property type="match status" value="1"/>
</dbReference>
<feature type="domain" description="NadR/Ttd14 AAA" evidence="2">
    <location>
        <begin position="3"/>
        <end position="66"/>
    </location>
</feature>
<dbReference type="EMBL" id="LGIA01000027">
    <property type="protein sequence ID" value="KOH46444.1"/>
    <property type="molecule type" value="Genomic_DNA"/>
</dbReference>
<dbReference type="Gene3D" id="3.40.50.300">
    <property type="entry name" value="P-loop containing nucleotide triphosphate hydrolases"/>
    <property type="match status" value="1"/>
</dbReference>
<dbReference type="InterPro" id="IPR013830">
    <property type="entry name" value="SGNH_hydro"/>
</dbReference>
<dbReference type="STRING" id="1409788.NC99_07550"/>
<dbReference type="PANTHER" id="PTHR30383:SF5">
    <property type="entry name" value="SGNH HYDROLASE-TYPE ESTERASE DOMAIN-CONTAINING PROTEIN"/>
    <property type="match status" value="1"/>
</dbReference>
<evidence type="ECO:0000313" key="4">
    <source>
        <dbReference type="Proteomes" id="UP000036958"/>
    </source>
</evidence>
<organism evidence="3 4">
    <name type="scientific">Sunxiuqinia dokdonensis</name>
    <dbReference type="NCBI Taxonomy" id="1409788"/>
    <lineage>
        <taxon>Bacteria</taxon>
        <taxon>Pseudomonadati</taxon>
        <taxon>Bacteroidota</taxon>
        <taxon>Bacteroidia</taxon>
        <taxon>Marinilabiliales</taxon>
        <taxon>Prolixibacteraceae</taxon>
        <taxon>Sunxiuqinia</taxon>
    </lineage>
</organism>
<dbReference type="InterPro" id="IPR051532">
    <property type="entry name" value="Ester_Hydrolysis_Enzymes"/>
</dbReference>
<dbReference type="PATRIC" id="fig|1409788.3.peg.770"/>
<proteinExistence type="predicted"/>
<evidence type="ECO:0000259" key="1">
    <source>
        <dbReference type="Pfam" id="PF13472"/>
    </source>
</evidence>
<dbReference type="PANTHER" id="PTHR30383">
    <property type="entry name" value="THIOESTERASE 1/PROTEASE 1/LYSOPHOSPHOLIPASE L1"/>
    <property type="match status" value="1"/>
</dbReference>
<evidence type="ECO:0000313" key="3">
    <source>
        <dbReference type="EMBL" id="KOH46444.1"/>
    </source>
</evidence>
<dbReference type="GO" id="GO:0004622">
    <property type="term" value="F:phosphatidylcholine lysophospholipase activity"/>
    <property type="evidence" value="ECO:0007669"/>
    <property type="project" value="TreeGrafter"/>
</dbReference>
<dbReference type="SUPFAM" id="SSF52266">
    <property type="entry name" value="SGNH hydrolase"/>
    <property type="match status" value="1"/>
</dbReference>
<feature type="domain" description="SGNH hydrolase-type esterase" evidence="1">
    <location>
        <begin position="132"/>
        <end position="322"/>
    </location>
</feature>
<protein>
    <submittedName>
        <fullName evidence="3">Lysophospholipase</fullName>
    </submittedName>
</protein>
<dbReference type="Proteomes" id="UP000036958">
    <property type="component" value="Unassembled WGS sequence"/>
</dbReference>
<dbReference type="Pfam" id="PF13521">
    <property type="entry name" value="AAA_28"/>
    <property type="match status" value="1"/>
</dbReference>
<reference evidence="4" key="1">
    <citation type="submission" date="2015-07" db="EMBL/GenBank/DDBJ databases">
        <title>Genome sequencing of Sunxiuqinia dokdonensis strain SK.</title>
        <authorList>
            <person name="Ahn S."/>
            <person name="Kim B.-C."/>
        </authorList>
    </citation>
    <scope>NUCLEOTIDE SEQUENCE [LARGE SCALE GENOMIC DNA]</scope>
    <source>
        <strain evidence="4">SK</strain>
    </source>
</reference>
<name>A0A0L8VDA5_9BACT</name>
<sequence length="332" mass="37783">MLEIAKNYRYFRVVFVAPAWKEIYQQDQIRTEPFDEACQIHNMIIHTYHELENQLVELPLATVSERVEFIQQYLTKLMMSLSRRKFFRRSAVHAAGIASIPMILSATLPQKKEKKKDQSSIFPNGGTVLFQGDSITDAGREKEKQLPNDARSFGNGYALMAGASLLEKLADKTLTIYNRGISGNKVYQLRDRWHADCLDLQPDVLSILIGVNDYWHKRNGNYDGTPEVYESDFRALIQHTREVLPNVKLVICEPFSVPGGTAIGDGWMDEFAPYQKAAKNIADQFDTFYVPYQQIFEEALKHAPAAYWCPDGVHPSMAGAQLMANAWLKVVK</sequence>
<dbReference type="InterPro" id="IPR036514">
    <property type="entry name" value="SGNH_hydro_sf"/>
</dbReference>
<dbReference type="Gene3D" id="3.40.50.1110">
    <property type="entry name" value="SGNH hydrolase"/>
    <property type="match status" value="1"/>
</dbReference>
<dbReference type="InterPro" id="IPR038727">
    <property type="entry name" value="NadR/Ttd14_AAA_dom"/>
</dbReference>
<dbReference type="CDD" id="cd01834">
    <property type="entry name" value="SGNH_hydrolase_like_2"/>
    <property type="match status" value="1"/>
</dbReference>
<dbReference type="RefSeq" id="WP_082326282.1">
    <property type="nucleotide sequence ID" value="NZ_LGIA01000027.1"/>
</dbReference>
<keyword evidence="4" id="KW-1185">Reference proteome</keyword>